<dbReference type="InterPro" id="IPR000182">
    <property type="entry name" value="GNAT_dom"/>
</dbReference>
<dbReference type="Gene3D" id="3.40.630.30">
    <property type="match status" value="1"/>
</dbReference>
<keyword evidence="2" id="KW-0808">Transferase</keyword>
<dbReference type="Proteomes" id="UP000480151">
    <property type="component" value="Unassembled WGS sequence"/>
</dbReference>
<dbReference type="SUPFAM" id="SSF55729">
    <property type="entry name" value="Acyl-CoA N-acyltransferases (Nat)"/>
    <property type="match status" value="1"/>
</dbReference>
<dbReference type="PROSITE" id="PS51186">
    <property type="entry name" value="GNAT"/>
    <property type="match status" value="1"/>
</dbReference>
<dbReference type="GO" id="GO:0016747">
    <property type="term" value="F:acyltransferase activity, transferring groups other than amino-acyl groups"/>
    <property type="evidence" value="ECO:0007669"/>
    <property type="project" value="InterPro"/>
</dbReference>
<evidence type="ECO:0000313" key="3">
    <source>
        <dbReference type="Proteomes" id="UP000480151"/>
    </source>
</evidence>
<name>A0A6M1PNL2_9BACL</name>
<accession>A0A6M1PNL2</accession>
<dbReference type="EMBL" id="JAAKGU010000011">
    <property type="protein sequence ID" value="NGM84786.1"/>
    <property type="molecule type" value="Genomic_DNA"/>
</dbReference>
<dbReference type="RefSeq" id="WP_165102146.1">
    <property type="nucleotide sequence ID" value="NZ_JAAKGU010000011.1"/>
</dbReference>
<keyword evidence="3" id="KW-1185">Reference proteome</keyword>
<evidence type="ECO:0000259" key="1">
    <source>
        <dbReference type="PROSITE" id="PS51186"/>
    </source>
</evidence>
<comment type="caution">
    <text evidence="2">The sequence shown here is derived from an EMBL/GenBank/DDBJ whole genome shotgun (WGS) entry which is preliminary data.</text>
</comment>
<gene>
    <name evidence="2" type="ORF">G5B47_20495</name>
</gene>
<organism evidence="2 3">
    <name type="scientific">Paenibacillus apii</name>
    <dbReference type="NCBI Taxonomy" id="1850370"/>
    <lineage>
        <taxon>Bacteria</taxon>
        <taxon>Bacillati</taxon>
        <taxon>Bacillota</taxon>
        <taxon>Bacilli</taxon>
        <taxon>Bacillales</taxon>
        <taxon>Paenibacillaceae</taxon>
        <taxon>Paenibacillus</taxon>
    </lineage>
</organism>
<feature type="domain" description="N-acetyltransferase" evidence="1">
    <location>
        <begin position="65"/>
        <end position="229"/>
    </location>
</feature>
<dbReference type="AlphaFoldDB" id="A0A6M1PNL2"/>
<sequence>MIIKFHQSSIENEYEIYPFISYESQCNDLDFPEPSFDPSSSFIFHTVKLVASLDLLTDEYDNSEEIIQRLKESYAIDEDKNLIDIAELHITEFPNEWKDEIGPNWFYWLDAIDGDHAVVGSRADEILDRELYDDPFDFGSLYYIQTLKVHKAFRGEKLGLQLINYAFEHFIKDYNGMVFLIPQEPITQEIESGKRKMKPIKLVNYYEKLGFKRVFNSINSDIVMEVEISKLRYRE</sequence>
<reference evidence="2 3" key="1">
    <citation type="submission" date="2020-02" db="EMBL/GenBank/DDBJ databases">
        <authorList>
            <person name="Gao J."/>
            <person name="Sun J."/>
        </authorList>
    </citation>
    <scope>NUCLEOTIDE SEQUENCE [LARGE SCALE GENOMIC DNA]</scope>
    <source>
        <strain evidence="2 3">7124</strain>
    </source>
</reference>
<evidence type="ECO:0000313" key="2">
    <source>
        <dbReference type="EMBL" id="NGM84786.1"/>
    </source>
</evidence>
<proteinExistence type="predicted"/>
<protein>
    <submittedName>
        <fullName evidence="2">GNAT family N-acetyltransferase</fullName>
    </submittedName>
</protein>
<dbReference type="InterPro" id="IPR016181">
    <property type="entry name" value="Acyl_CoA_acyltransferase"/>
</dbReference>